<reference evidence="3" key="2">
    <citation type="submission" date="2016-05" db="EMBL/GenBank/DDBJ databases">
        <authorList>
            <person name="Lavstsen T."/>
            <person name="Jespersen J.S."/>
        </authorList>
    </citation>
    <scope>NUCLEOTIDE SEQUENCE [LARGE SCALE GENOMIC DNA]</scope>
    <source>
        <strain evidence="3">U25</strain>
    </source>
</reference>
<accession>A0A0A7V996</accession>
<name>A0A0A7V996_9ARCH</name>
<dbReference type="EMBL" id="CP007026">
    <property type="protein sequence ID" value="AJA93230.1"/>
    <property type="molecule type" value="Genomic_DNA"/>
</dbReference>
<keyword evidence="1" id="KW-0472">Membrane</keyword>
<dbReference type="EMBL" id="LXWN01000002">
    <property type="protein sequence ID" value="PTL87595.1"/>
    <property type="molecule type" value="Genomic_DNA"/>
</dbReference>
<keyword evidence="1" id="KW-1133">Transmembrane helix</keyword>
<proteinExistence type="predicted"/>
<dbReference type="STRING" id="1410606.T478_0372"/>
<organism evidence="2 4">
    <name type="scientific">Candidatus Nitrosopelagicus brevis</name>
    <dbReference type="NCBI Taxonomy" id="1410606"/>
    <lineage>
        <taxon>Archaea</taxon>
        <taxon>Nitrososphaerota</taxon>
    </lineage>
</organism>
<dbReference type="HOGENOM" id="CLU_200902_0_0_2"/>
<evidence type="ECO:0000313" key="2">
    <source>
        <dbReference type="EMBL" id="AJA93230.1"/>
    </source>
</evidence>
<dbReference type="AlphaFoldDB" id="A0A0A7V996"/>
<protein>
    <submittedName>
        <fullName evidence="2">Uncharacterized protein</fullName>
    </submittedName>
</protein>
<dbReference type="KEGG" id="nbv:T478_0372"/>
<keyword evidence="1" id="KW-0812">Transmembrane</keyword>
<reference evidence="2 4" key="1">
    <citation type="journal article" date="2015" name="Proc. Natl. Acad. Sci. U.S.A.">
        <title>Genomic and proteomic characterization of "Candidatus Nitrosopelagicus brevis": An ammonia-oxidizing archaeon from the open ocean.</title>
        <authorList>
            <person name="Santoro A.E."/>
            <person name="Dupont C.L."/>
            <person name="Richter R.A."/>
            <person name="Craig M.T."/>
            <person name="Carini P."/>
            <person name="McIlvin M.R."/>
            <person name="Yang Y."/>
            <person name="Orsi W.D."/>
            <person name="Moran D.M."/>
            <person name="Saito M.A."/>
        </authorList>
    </citation>
    <scope>NUCLEOTIDE SEQUENCE [LARGE SCALE GENOMIC DNA]</scope>
    <source>
        <strain evidence="2">CN25</strain>
        <strain evidence="4">V2</strain>
    </source>
</reference>
<dbReference type="Proteomes" id="UP000241022">
    <property type="component" value="Unassembled WGS sequence"/>
</dbReference>
<evidence type="ECO:0000313" key="5">
    <source>
        <dbReference type="Proteomes" id="UP000241022"/>
    </source>
</evidence>
<dbReference type="RefSeq" id="WP_048104729.1">
    <property type="nucleotide sequence ID" value="NZ_CP007026.1"/>
</dbReference>
<sequence>MTESSSKKITTKDIVAKGSLIAIIISVPTLVVFFGIWTITDDLIFGGVGGLITNFIALGIAFKIVSKKFVKKPKDNFEL</sequence>
<evidence type="ECO:0000313" key="4">
    <source>
        <dbReference type="Proteomes" id="UP000030944"/>
    </source>
</evidence>
<evidence type="ECO:0000313" key="3">
    <source>
        <dbReference type="EMBL" id="PTL87595.1"/>
    </source>
</evidence>
<reference evidence="3 5" key="3">
    <citation type="submission" date="2018-04" db="EMBL/GenBank/DDBJ databases">
        <title>Transcriptomics of ammonia oxidizing archaea.</title>
        <authorList>
            <person name="Carini P."/>
        </authorList>
    </citation>
    <scope>NUCLEOTIDE SEQUENCE [LARGE SCALE GENOMIC DNA]</scope>
    <source>
        <strain evidence="3 5">U25</strain>
    </source>
</reference>
<feature type="transmembrane region" description="Helical" evidence="1">
    <location>
        <begin position="43"/>
        <end position="65"/>
    </location>
</feature>
<feature type="transmembrane region" description="Helical" evidence="1">
    <location>
        <begin position="20"/>
        <end position="37"/>
    </location>
</feature>
<keyword evidence="5" id="KW-1185">Reference proteome</keyword>
<evidence type="ECO:0000256" key="1">
    <source>
        <dbReference type="SAM" id="Phobius"/>
    </source>
</evidence>
<dbReference type="Proteomes" id="UP000030944">
    <property type="component" value="Chromosome"/>
</dbReference>
<dbReference type="GeneID" id="24816268"/>
<gene>
    <name evidence="3" type="ORF">A7X95_06915</name>
    <name evidence="2" type="ORF">T478_0372</name>
</gene>